<dbReference type="EMBL" id="BAABJY010000002">
    <property type="protein sequence ID" value="GAA4861416.1"/>
    <property type="molecule type" value="Genomic_DNA"/>
</dbReference>
<sequence length="188" mass="19512">MNSTFNGYAVFFFPQALEALGPAIQPYLQDSPVGPHVLCRGIDTGGPLIELTLEGRTPEGEPLDLELMLPTSMVRMIVSARADQSFGFGPRTAVAPLPAETPVVPDAPGPALPAVPSPKPAAPRRGRPSPAGRAAAKASAARKRPAVAKQAKAAKKTKKPGDRAGKKSAAAKAATKKAGKPRRAKKAR</sequence>
<feature type="compositionally biased region" description="Basic residues" evidence="1">
    <location>
        <begin position="174"/>
        <end position="188"/>
    </location>
</feature>
<name>A0ABP9DVP3_9GAMM</name>
<evidence type="ECO:0000313" key="2">
    <source>
        <dbReference type="EMBL" id="GAA4861416.1"/>
    </source>
</evidence>
<feature type="compositionally biased region" description="Basic residues" evidence="1">
    <location>
        <begin position="140"/>
        <end position="158"/>
    </location>
</feature>
<gene>
    <name evidence="2" type="ORF">GCM10023332_11750</name>
</gene>
<keyword evidence="3" id="KW-1185">Reference proteome</keyword>
<dbReference type="Proteomes" id="UP001501323">
    <property type="component" value="Unassembled WGS sequence"/>
</dbReference>
<evidence type="ECO:0000313" key="3">
    <source>
        <dbReference type="Proteomes" id="UP001501323"/>
    </source>
</evidence>
<feature type="compositionally biased region" description="Low complexity" evidence="1">
    <location>
        <begin position="128"/>
        <end position="139"/>
    </location>
</feature>
<evidence type="ECO:0000256" key="1">
    <source>
        <dbReference type="SAM" id="MobiDB-lite"/>
    </source>
</evidence>
<comment type="caution">
    <text evidence="2">The sequence shown here is derived from an EMBL/GenBank/DDBJ whole genome shotgun (WGS) entry which is preliminary data.</text>
</comment>
<accession>A0ABP9DVP3</accession>
<feature type="compositionally biased region" description="Pro residues" evidence="1">
    <location>
        <begin position="105"/>
        <end position="121"/>
    </location>
</feature>
<dbReference type="RefSeq" id="WP_345294598.1">
    <property type="nucleotide sequence ID" value="NZ_BAABJY010000002.1"/>
</dbReference>
<organism evidence="2 3">
    <name type="scientific">Luteimonas vadosa</name>
    <dbReference type="NCBI Taxonomy" id="1165507"/>
    <lineage>
        <taxon>Bacteria</taxon>
        <taxon>Pseudomonadati</taxon>
        <taxon>Pseudomonadota</taxon>
        <taxon>Gammaproteobacteria</taxon>
        <taxon>Lysobacterales</taxon>
        <taxon>Lysobacteraceae</taxon>
        <taxon>Luteimonas</taxon>
    </lineage>
</organism>
<feature type="region of interest" description="Disordered" evidence="1">
    <location>
        <begin position="99"/>
        <end position="188"/>
    </location>
</feature>
<proteinExistence type="predicted"/>
<protein>
    <submittedName>
        <fullName evidence="2">Uncharacterized protein</fullName>
    </submittedName>
</protein>
<reference evidence="3" key="1">
    <citation type="journal article" date="2019" name="Int. J. Syst. Evol. Microbiol.">
        <title>The Global Catalogue of Microorganisms (GCM) 10K type strain sequencing project: providing services to taxonomists for standard genome sequencing and annotation.</title>
        <authorList>
            <consortium name="The Broad Institute Genomics Platform"/>
            <consortium name="The Broad Institute Genome Sequencing Center for Infectious Disease"/>
            <person name="Wu L."/>
            <person name="Ma J."/>
        </authorList>
    </citation>
    <scope>NUCLEOTIDE SEQUENCE [LARGE SCALE GENOMIC DNA]</scope>
    <source>
        <strain evidence="3">JCM 18392</strain>
    </source>
</reference>